<dbReference type="AlphaFoldDB" id="A0AAV4XS86"/>
<name>A0AAV4XS86_CAEEX</name>
<evidence type="ECO:0000313" key="2">
    <source>
        <dbReference type="Proteomes" id="UP001054945"/>
    </source>
</evidence>
<protein>
    <submittedName>
        <fullName evidence="1">Uncharacterized protein</fullName>
    </submittedName>
</protein>
<comment type="caution">
    <text evidence="1">The sequence shown here is derived from an EMBL/GenBank/DDBJ whole genome shotgun (WGS) entry which is preliminary data.</text>
</comment>
<dbReference type="Proteomes" id="UP001054945">
    <property type="component" value="Unassembled WGS sequence"/>
</dbReference>
<proteinExistence type="predicted"/>
<evidence type="ECO:0000313" key="1">
    <source>
        <dbReference type="EMBL" id="GIY96709.1"/>
    </source>
</evidence>
<dbReference type="EMBL" id="BPLR01018079">
    <property type="protein sequence ID" value="GIY96709.1"/>
    <property type="molecule type" value="Genomic_DNA"/>
</dbReference>
<gene>
    <name evidence="1" type="ORF">CEXT_436351</name>
</gene>
<sequence length="94" mass="11277">MELSKSKYHSRLCQSLRSRYVNESEFEVVMRSVPLRMDLDSRSSLVLQETKKQKKKKRQPRQCQCRRESFRERLISFVITAYIMLDLVRTSSCL</sequence>
<keyword evidence="2" id="KW-1185">Reference proteome</keyword>
<organism evidence="1 2">
    <name type="scientific">Caerostris extrusa</name>
    <name type="common">Bark spider</name>
    <name type="synonym">Caerostris bankana</name>
    <dbReference type="NCBI Taxonomy" id="172846"/>
    <lineage>
        <taxon>Eukaryota</taxon>
        <taxon>Metazoa</taxon>
        <taxon>Ecdysozoa</taxon>
        <taxon>Arthropoda</taxon>
        <taxon>Chelicerata</taxon>
        <taxon>Arachnida</taxon>
        <taxon>Araneae</taxon>
        <taxon>Araneomorphae</taxon>
        <taxon>Entelegynae</taxon>
        <taxon>Araneoidea</taxon>
        <taxon>Araneidae</taxon>
        <taxon>Caerostris</taxon>
    </lineage>
</organism>
<accession>A0AAV4XS86</accession>
<reference evidence="1 2" key="1">
    <citation type="submission" date="2021-06" db="EMBL/GenBank/DDBJ databases">
        <title>Caerostris extrusa draft genome.</title>
        <authorList>
            <person name="Kono N."/>
            <person name="Arakawa K."/>
        </authorList>
    </citation>
    <scope>NUCLEOTIDE SEQUENCE [LARGE SCALE GENOMIC DNA]</scope>
</reference>